<keyword evidence="3" id="KW-0520">NAD</keyword>
<dbReference type="OrthoDB" id="298012at2759"/>
<evidence type="ECO:0000256" key="3">
    <source>
        <dbReference type="ARBA" id="ARBA00023027"/>
    </source>
</evidence>
<accession>A0A6A6CGZ6</accession>
<dbReference type="PANTHER" id="PTHR43761:SF1">
    <property type="entry name" value="D-ISOMER SPECIFIC 2-HYDROXYACID DEHYDROGENASE CATALYTIC DOMAIN-CONTAINING PROTEIN-RELATED"/>
    <property type="match status" value="1"/>
</dbReference>
<feature type="domain" description="D-isomer specific 2-hydroxyacid dehydrogenase catalytic" evidence="5">
    <location>
        <begin position="27"/>
        <end position="318"/>
    </location>
</feature>
<dbReference type="PANTHER" id="PTHR43761">
    <property type="entry name" value="D-ISOMER SPECIFIC 2-HYDROXYACID DEHYDROGENASE FAMILY PROTEIN (AFU_ORTHOLOGUE AFUA_1G13630)"/>
    <property type="match status" value="1"/>
</dbReference>
<keyword evidence="2 4" id="KW-0560">Oxidoreductase</keyword>
<dbReference type="InterPro" id="IPR006139">
    <property type="entry name" value="D-isomer_2_OHA_DH_cat_dom"/>
</dbReference>
<dbReference type="Pfam" id="PF02826">
    <property type="entry name" value="2-Hacid_dh_C"/>
    <property type="match status" value="1"/>
</dbReference>
<dbReference type="SUPFAM" id="SSF52283">
    <property type="entry name" value="Formate/glycerate dehydrogenase catalytic domain-like"/>
    <property type="match status" value="1"/>
</dbReference>
<dbReference type="SUPFAM" id="SSF51735">
    <property type="entry name" value="NAD(P)-binding Rossmann-fold domains"/>
    <property type="match status" value="1"/>
</dbReference>
<evidence type="ECO:0000256" key="1">
    <source>
        <dbReference type="ARBA" id="ARBA00005854"/>
    </source>
</evidence>
<dbReference type="RefSeq" id="XP_033666349.1">
    <property type="nucleotide sequence ID" value="XM_033817331.1"/>
</dbReference>
<dbReference type="InterPro" id="IPR036291">
    <property type="entry name" value="NAD(P)-bd_dom_sf"/>
</dbReference>
<dbReference type="Proteomes" id="UP000799537">
    <property type="component" value="Unassembled WGS sequence"/>
</dbReference>
<evidence type="ECO:0000259" key="5">
    <source>
        <dbReference type="Pfam" id="PF00389"/>
    </source>
</evidence>
<gene>
    <name evidence="7" type="ORF">M409DRAFT_67285</name>
</gene>
<proteinExistence type="inferred from homology"/>
<name>A0A6A6CGZ6_ZASCE</name>
<evidence type="ECO:0000313" key="8">
    <source>
        <dbReference type="Proteomes" id="UP000799537"/>
    </source>
</evidence>
<dbReference type="GO" id="GO:0051287">
    <property type="term" value="F:NAD binding"/>
    <property type="evidence" value="ECO:0007669"/>
    <property type="project" value="InterPro"/>
</dbReference>
<dbReference type="Gene3D" id="3.40.50.720">
    <property type="entry name" value="NAD(P)-binding Rossmann-like Domain"/>
    <property type="match status" value="2"/>
</dbReference>
<dbReference type="AlphaFoldDB" id="A0A6A6CGZ6"/>
<evidence type="ECO:0000256" key="4">
    <source>
        <dbReference type="RuleBase" id="RU003719"/>
    </source>
</evidence>
<keyword evidence="8" id="KW-1185">Reference proteome</keyword>
<protein>
    <recommendedName>
        <fullName evidence="9">D-isomer specific 2-hydroxyacid dehydrogenase NAD-binding domain-containing protein</fullName>
    </recommendedName>
</protein>
<dbReference type="EMBL" id="ML993600">
    <property type="protein sequence ID" value="KAF2165460.1"/>
    <property type="molecule type" value="Genomic_DNA"/>
</dbReference>
<dbReference type="GeneID" id="54570603"/>
<evidence type="ECO:0000256" key="2">
    <source>
        <dbReference type="ARBA" id="ARBA00023002"/>
    </source>
</evidence>
<organism evidence="7 8">
    <name type="scientific">Zasmidium cellare ATCC 36951</name>
    <dbReference type="NCBI Taxonomy" id="1080233"/>
    <lineage>
        <taxon>Eukaryota</taxon>
        <taxon>Fungi</taxon>
        <taxon>Dikarya</taxon>
        <taxon>Ascomycota</taxon>
        <taxon>Pezizomycotina</taxon>
        <taxon>Dothideomycetes</taxon>
        <taxon>Dothideomycetidae</taxon>
        <taxon>Mycosphaerellales</taxon>
        <taxon>Mycosphaerellaceae</taxon>
        <taxon>Zasmidium</taxon>
    </lineage>
</organism>
<dbReference type="Pfam" id="PF00389">
    <property type="entry name" value="2-Hacid_dh"/>
    <property type="match status" value="1"/>
</dbReference>
<reference evidence="7" key="1">
    <citation type="journal article" date="2020" name="Stud. Mycol.">
        <title>101 Dothideomycetes genomes: a test case for predicting lifestyles and emergence of pathogens.</title>
        <authorList>
            <person name="Haridas S."/>
            <person name="Albert R."/>
            <person name="Binder M."/>
            <person name="Bloem J."/>
            <person name="Labutti K."/>
            <person name="Salamov A."/>
            <person name="Andreopoulos B."/>
            <person name="Baker S."/>
            <person name="Barry K."/>
            <person name="Bills G."/>
            <person name="Bluhm B."/>
            <person name="Cannon C."/>
            <person name="Castanera R."/>
            <person name="Culley D."/>
            <person name="Daum C."/>
            <person name="Ezra D."/>
            <person name="Gonzalez J."/>
            <person name="Henrissat B."/>
            <person name="Kuo A."/>
            <person name="Liang C."/>
            <person name="Lipzen A."/>
            <person name="Lutzoni F."/>
            <person name="Magnuson J."/>
            <person name="Mondo S."/>
            <person name="Nolan M."/>
            <person name="Ohm R."/>
            <person name="Pangilinan J."/>
            <person name="Park H.-J."/>
            <person name="Ramirez L."/>
            <person name="Alfaro M."/>
            <person name="Sun H."/>
            <person name="Tritt A."/>
            <person name="Yoshinaga Y."/>
            <person name="Zwiers L.-H."/>
            <person name="Turgeon B."/>
            <person name="Goodwin S."/>
            <person name="Spatafora J."/>
            <person name="Crous P."/>
            <person name="Grigoriev I."/>
        </authorList>
    </citation>
    <scope>NUCLEOTIDE SEQUENCE</scope>
    <source>
        <strain evidence="7">ATCC 36951</strain>
    </source>
</reference>
<evidence type="ECO:0000313" key="7">
    <source>
        <dbReference type="EMBL" id="KAF2165460.1"/>
    </source>
</evidence>
<comment type="similarity">
    <text evidence="1 4">Belongs to the D-isomer specific 2-hydroxyacid dehydrogenase family.</text>
</comment>
<evidence type="ECO:0000259" key="6">
    <source>
        <dbReference type="Pfam" id="PF02826"/>
    </source>
</evidence>
<sequence length="319" mass="34591">MVKHTIVSLDTLLPSPPVSFDHELIEYPHTTPEQLPERIQNATIVLTSITPVTKEAIENARKLELIACNRTGTDHIALPTAAAHNIAITHVPAQSAASVAEHAFAMYFALRRQILPFHGLTLEGQTWKEDNMLHQRFERPPRTNDEETLVVVGYGAIGKEVERLGRALGMGVRVAERKGARAVRQGRVAFEEGLVLGTVFLVVVPSSVDGGTRDMFTGREFEVMDSSAVVVNCGRGGAINESDLAAALKNKQIGGAATDVYEHEPATRENCPLLDPTIPNLVLSPHIAWFSSKTIKNTVAVAKANLEAFAAGNPQNMVQ</sequence>
<evidence type="ECO:0008006" key="9">
    <source>
        <dbReference type="Google" id="ProtNLM"/>
    </source>
</evidence>
<dbReference type="InterPro" id="IPR050418">
    <property type="entry name" value="D-iso_2-hydroxyacid_DH_PdxB"/>
</dbReference>
<dbReference type="InterPro" id="IPR006140">
    <property type="entry name" value="D-isomer_DH_NAD-bd"/>
</dbReference>
<dbReference type="GO" id="GO:0016616">
    <property type="term" value="F:oxidoreductase activity, acting on the CH-OH group of donors, NAD or NADP as acceptor"/>
    <property type="evidence" value="ECO:0007669"/>
    <property type="project" value="InterPro"/>
</dbReference>
<feature type="domain" description="D-isomer specific 2-hydroxyacid dehydrogenase NAD-binding" evidence="6">
    <location>
        <begin position="105"/>
        <end position="288"/>
    </location>
</feature>